<evidence type="ECO:0000256" key="3">
    <source>
        <dbReference type="ARBA" id="ARBA00022729"/>
    </source>
</evidence>
<comment type="caution">
    <text evidence="6">The sequence shown here is derived from an EMBL/GenBank/DDBJ whole genome shotgun (WGS) entry which is preliminary data.</text>
</comment>
<evidence type="ECO:0000313" key="7">
    <source>
        <dbReference type="Proteomes" id="UP001597042"/>
    </source>
</evidence>
<dbReference type="EMBL" id="JBHTIM010000001">
    <property type="protein sequence ID" value="MFD0779918.1"/>
    <property type="molecule type" value="Genomic_DNA"/>
</dbReference>
<evidence type="ECO:0000256" key="1">
    <source>
        <dbReference type="ARBA" id="ARBA00004196"/>
    </source>
</evidence>
<feature type="chain" id="PRO_5045339318" evidence="4">
    <location>
        <begin position="22"/>
        <end position="330"/>
    </location>
</feature>
<feature type="domain" description="Periplasmic binding protein" evidence="5">
    <location>
        <begin position="49"/>
        <end position="305"/>
    </location>
</feature>
<comment type="subcellular location">
    <subcellularLocation>
        <location evidence="1">Cell envelope</location>
    </subcellularLocation>
</comment>
<dbReference type="Proteomes" id="UP001597042">
    <property type="component" value="Unassembled WGS sequence"/>
</dbReference>
<evidence type="ECO:0000256" key="4">
    <source>
        <dbReference type="SAM" id="SignalP"/>
    </source>
</evidence>
<reference evidence="7" key="1">
    <citation type="journal article" date="2019" name="Int. J. Syst. Evol. Microbiol.">
        <title>The Global Catalogue of Microorganisms (GCM) 10K type strain sequencing project: providing services to taxonomists for standard genome sequencing and annotation.</title>
        <authorList>
            <consortium name="The Broad Institute Genomics Platform"/>
            <consortium name="The Broad Institute Genome Sequencing Center for Infectious Disease"/>
            <person name="Wu L."/>
            <person name="Ma J."/>
        </authorList>
    </citation>
    <scope>NUCLEOTIDE SEQUENCE [LARGE SCALE GENOMIC DNA]</scope>
    <source>
        <strain evidence="7">CCUG 50754</strain>
    </source>
</reference>
<proteinExistence type="inferred from homology"/>
<dbReference type="RefSeq" id="WP_378751463.1">
    <property type="nucleotide sequence ID" value="NZ_JBHSSV010000005.1"/>
</dbReference>
<dbReference type="CDD" id="cd01536">
    <property type="entry name" value="PBP1_ABC_sugar_binding-like"/>
    <property type="match status" value="1"/>
</dbReference>
<name>A0ABW2ZMX5_9MICO</name>
<organism evidence="6 7">
    <name type="scientific">Microbacterium koreense</name>
    <dbReference type="NCBI Taxonomy" id="323761"/>
    <lineage>
        <taxon>Bacteria</taxon>
        <taxon>Bacillati</taxon>
        <taxon>Actinomycetota</taxon>
        <taxon>Actinomycetes</taxon>
        <taxon>Micrococcales</taxon>
        <taxon>Microbacteriaceae</taxon>
        <taxon>Microbacterium</taxon>
    </lineage>
</organism>
<dbReference type="PANTHER" id="PTHR46847">
    <property type="entry name" value="D-ALLOSE-BINDING PERIPLASMIC PROTEIN-RELATED"/>
    <property type="match status" value="1"/>
</dbReference>
<dbReference type="PANTHER" id="PTHR46847:SF1">
    <property type="entry name" value="D-ALLOSE-BINDING PERIPLASMIC PROTEIN-RELATED"/>
    <property type="match status" value="1"/>
</dbReference>
<evidence type="ECO:0000313" key="6">
    <source>
        <dbReference type="EMBL" id="MFD0779918.1"/>
    </source>
</evidence>
<keyword evidence="3 4" id="KW-0732">Signal</keyword>
<dbReference type="InterPro" id="IPR028082">
    <property type="entry name" value="Peripla_BP_I"/>
</dbReference>
<evidence type="ECO:0000259" key="5">
    <source>
        <dbReference type="Pfam" id="PF13407"/>
    </source>
</evidence>
<dbReference type="PROSITE" id="PS51257">
    <property type="entry name" value="PROKAR_LIPOPROTEIN"/>
    <property type="match status" value="1"/>
</dbReference>
<keyword evidence="7" id="KW-1185">Reference proteome</keyword>
<feature type="signal peptide" evidence="4">
    <location>
        <begin position="1"/>
        <end position="21"/>
    </location>
</feature>
<evidence type="ECO:0000256" key="2">
    <source>
        <dbReference type="ARBA" id="ARBA00007639"/>
    </source>
</evidence>
<gene>
    <name evidence="6" type="ORF">ACFQZV_01235</name>
</gene>
<dbReference type="Pfam" id="PF13407">
    <property type="entry name" value="Peripla_BP_4"/>
    <property type="match status" value="1"/>
</dbReference>
<dbReference type="SUPFAM" id="SSF53822">
    <property type="entry name" value="Periplasmic binding protein-like I"/>
    <property type="match status" value="1"/>
</dbReference>
<dbReference type="Gene3D" id="3.40.50.2300">
    <property type="match status" value="2"/>
</dbReference>
<comment type="similarity">
    <text evidence="2">Belongs to the bacterial solute-binding protein 2 family.</text>
</comment>
<sequence length="330" mass="33958">MTVRRKLTVASATAVVLLALAGCSSGDGGGDSTAASGGDSGVEGKEICYITAANSHPYVTPANEGAQAAADAAGVNLTIVSEEFSPQTGAEQLDSCVARGVDGILLWPLDDNSYLPGLLKAEQEGIPVVAIDTTTGDESMALIESFVGADKYDQGKISFEQLDSAMGGEGGIIVLAGQAGNGTEIARSGGFMDALEASDSNIVVLDVVNADFDQQKALVASRDLLTKHGDQIEGVYAQDDTMAKGFAQALEESGLGITPYVVGINGEQGAFEAIKAGTQYSTIIQPPFRNGELAIETLIAVMMGETVPDMVPLENTVVDSSNVDDLEPAM</sequence>
<dbReference type="InterPro" id="IPR025997">
    <property type="entry name" value="SBP_2_dom"/>
</dbReference>
<accession>A0ABW2ZMX5</accession>
<protein>
    <submittedName>
        <fullName evidence="6">Sugar ABC transporter substrate-binding protein</fullName>
    </submittedName>
</protein>